<evidence type="ECO:0000256" key="3">
    <source>
        <dbReference type="ARBA" id="ARBA00022840"/>
    </source>
</evidence>
<keyword evidence="1" id="KW-0813">Transport</keyword>
<dbReference type="GO" id="GO:0005524">
    <property type="term" value="F:ATP binding"/>
    <property type="evidence" value="ECO:0007669"/>
    <property type="project" value="UniProtKB-KW"/>
</dbReference>
<evidence type="ECO:0000256" key="2">
    <source>
        <dbReference type="ARBA" id="ARBA00022741"/>
    </source>
</evidence>
<dbReference type="PROSITE" id="PS00211">
    <property type="entry name" value="ABC_TRANSPORTER_1"/>
    <property type="match status" value="1"/>
</dbReference>
<dbReference type="PROSITE" id="PS50893">
    <property type="entry name" value="ABC_TRANSPORTER_2"/>
    <property type="match status" value="1"/>
</dbReference>
<evidence type="ECO:0000259" key="4">
    <source>
        <dbReference type="PROSITE" id="PS50893"/>
    </source>
</evidence>
<keyword evidence="6" id="KW-1185">Reference proteome</keyword>
<dbReference type="PANTHER" id="PTHR42939:SF1">
    <property type="entry name" value="ABC TRANSPORTER ATP-BINDING PROTEIN ALBC-RELATED"/>
    <property type="match status" value="1"/>
</dbReference>
<dbReference type="Proteomes" id="UP001143480">
    <property type="component" value="Unassembled WGS sequence"/>
</dbReference>
<sequence length="320" mass="34900">MIKVDAWTMEGMTDDIAVRAEGLTKFYGAHRGIEGLDLEVRAGEVMGFLGPNGAGKTTTIRLLLDYLRPTAGRVRVLGLDPRRDRAALHRRIGYLPGELHFPGRRGRAQTLLDFFGTARGGVASSRMTELAERLELDLSRPVHAMSKGNRQKVGLIQAFMHQPDLLVLDEPTSGLDPLMQQEFLALVREARAAGQTVFMSSHVLAEVQEVADRVAIVRAGRLAAVERVESLGRRAVRTVEIHFADPVRAALFAGLPGISELHVDGPVLTCTVDGRLDPLIKAAAQHEVVDLLSAEPDLEETFLSYYYHAEGDPDAARAGA</sequence>
<reference evidence="5" key="1">
    <citation type="journal article" date="2014" name="Int. J. Syst. Evol. Microbiol.">
        <title>Complete genome sequence of Corynebacterium casei LMG S-19264T (=DSM 44701T), isolated from a smear-ripened cheese.</title>
        <authorList>
            <consortium name="US DOE Joint Genome Institute (JGI-PGF)"/>
            <person name="Walter F."/>
            <person name="Albersmeier A."/>
            <person name="Kalinowski J."/>
            <person name="Ruckert C."/>
        </authorList>
    </citation>
    <scope>NUCLEOTIDE SEQUENCE</scope>
    <source>
        <strain evidence="5">VKM Ac-1321</strain>
    </source>
</reference>
<feature type="domain" description="ABC transporter" evidence="4">
    <location>
        <begin position="18"/>
        <end position="244"/>
    </location>
</feature>
<keyword evidence="3" id="KW-0067">ATP-binding</keyword>
<dbReference type="InterPro" id="IPR017871">
    <property type="entry name" value="ABC_transporter-like_CS"/>
</dbReference>
<evidence type="ECO:0000313" key="6">
    <source>
        <dbReference type="Proteomes" id="UP001143480"/>
    </source>
</evidence>
<dbReference type="InterPro" id="IPR051782">
    <property type="entry name" value="ABC_Transporter_VariousFunc"/>
</dbReference>
<dbReference type="GO" id="GO:0016887">
    <property type="term" value="F:ATP hydrolysis activity"/>
    <property type="evidence" value="ECO:0007669"/>
    <property type="project" value="InterPro"/>
</dbReference>
<dbReference type="SMART" id="SM00382">
    <property type="entry name" value="AAA"/>
    <property type="match status" value="1"/>
</dbReference>
<gene>
    <name evidence="5" type="ORF">GCM10017581_039790</name>
</gene>
<evidence type="ECO:0000313" key="5">
    <source>
        <dbReference type="EMBL" id="GLL02237.1"/>
    </source>
</evidence>
<dbReference type="InterPro" id="IPR003593">
    <property type="entry name" value="AAA+_ATPase"/>
</dbReference>
<dbReference type="PANTHER" id="PTHR42939">
    <property type="entry name" value="ABC TRANSPORTER ATP-BINDING PROTEIN ALBC-RELATED"/>
    <property type="match status" value="1"/>
</dbReference>
<dbReference type="InterPro" id="IPR003439">
    <property type="entry name" value="ABC_transporter-like_ATP-bd"/>
</dbReference>
<dbReference type="SUPFAM" id="SSF52540">
    <property type="entry name" value="P-loop containing nucleoside triphosphate hydrolases"/>
    <property type="match status" value="1"/>
</dbReference>
<proteinExistence type="predicted"/>
<dbReference type="CDD" id="cd03230">
    <property type="entry name" value="ABC_DR_subfamily_A"/>
    <property type="match status" value="1"/>
</dbReference>
<comment type="caution">
    <text evidence="5">The sequence shown here is derived from an EMBL/GenBank/DDBJ whole genome shotgun (WGS) entry which is preliminary data.</text>
</comment>
<dbReference type="Pfam" id="PF00005">
    <property type="entry name" value="ABC_tran"/>
    <property type="match status" value="1"/>
</dbReference>
<dbReference type="InterPro" id="IPR027417">
    <property type="entry name" value="P-loop_NTPase"/>
</dbReference>
<dbReference type="RefSeq" id="WP_271189320.1">
    <property type="nucleotide sequence ID" value="NZ_BSFP01000022.1"/>
</dbReference>
<keyword evidence="2" id="KW-0547">Nucleotide-binding</keyword>
<dbReference type="Gene3D" id="3.40.50.300">
    <property type="entry name" value="P-loop containing nucleotide triphosphate hydrolases"/>
    <property type="match status" value="1"/>
</dbReference>
<reference evidence="5" key="2">
    <citation type="submission" date="2023-01" db="EMBL/GenBank/DDBJ databases">
        <authorList>
            <person name="Sun Q."/>
            <person name="Evtushenko L."/>
        </authorList>
    </citation>
    <scope>NUCLEOTIDE SEQUENCE</scope>
    <source>
        <strain evidence="5">VKM Ac-1321</strain>
    </source>
</reference>
<protein>
    <submittedName>
        <fullName evidence="5">ABC transporter</fullName>
    </submittedName>
</protein>
<organism evidence="5 6">
    <name type="scientific">Dactylosporangium matsuzakiense</name>
    <dbReference type="NCBI Taxonomy" id="53360"/>
    <lineage>
        <taxon>Bacteria</taxon>
        <taxon>Bacillati</taxon>
        <taxon>Actinomycetota</taxon>
        <taxon>Actinomycetes</taxon>
        <taxon>Micromonosporales</taxon>
        <taxon>Micromonosporaceae</taxon>
        <taxon>Dactylosporangium</taxon>
    </lineage>
</organism>
<accession>A0A9W6KHM8</accession>
<evidence type="ECO:0000256" key="1">
    <source>
        <dbReference type="ARBA" id="ARBA00022448"/>
    </source>
</evidence>
<dbReference type="EMBL" id="BSFP01000022">
    <property type="protein sequence ID" value="GLL02237.1"/>
    <property type="molecule type" value="Genomic_DNA"/>
</dbReference>
<dbReference type="AlphaFoldDB" id="A0A9W6KHM8"/>
<name>A0A9W6KHM8_9ACTN</name>